<feature type="domain" description="Nucleotidyl transferase" evidence="9">
    <location>
        <begin position="2"/>
        <end position="238"/>
    </location>
</feature>
<dbReference type="InterPro" id="IPR005835">
    <property type="entry name" value="NTP_transferase_dom"/>
</dbReference>
<evidence type="ECO:0000259" key="9">
    <source>
        <dbReference type="Pfam" id="PF00483"/>
    </source>
</evidence>
<dbReference type="GO" id="GO:0046872">
    <property type="term" value="F:metal ion binding"/>
    <property type="evidence" value="ECO:0007669"/>
    <property type="project" value="UniProtKB-KW"/>
</dbReference>
<sequence length="245" mass="27056">MKGVILAGGLATRLYPLTYATNKHLLPVYDRPMIFYPIQTLVNAGIKEILIVTSGPHAGHFIAVLKNGKELGVEHLEYAYQENPKGGIADALSLAEDFADNSPLAVILGDNTTDANISEAVSSFKSGAMIFLKKVPDPERFGVAKFDEHDSTKIAKIIEKPKNPPSNFAVTGLYIYDHKVFDFIKKCDPNYIGRGELEITQVNNFYIEKGEMCWGELNGYWSDAGTFDTLLAASNHWAKKKLGEK</sequence>
<reference evidence="10 11" key="1">
    <citation type="journal article" date="2016" name="Nat. Commun.">
        <title>Thousands of microbial genomes shed light on interconnected biogeochemical processes in an aquifer system.</title>
        <authorList>
            <person name="Anantharaman K."/>
            <person name="Brown C.T."/>
            <person name="Hug L.A."/>
            <person name="Sharon I."/>
            <person name="Castelle C.J."/>
            <person name="Probst A.J."/>
            <person name="Thomas B.C."/>
            <person name="Singh A."/>
            <person name="Wilkins M.J."/>
            <person name="Karaoz U."/>
            <person name="Brodie E.L."/>
            <person name="Williams K.H."/>
            <person name="Hubbard S.S."/>
            <person name="Banfield J.F."/>
        </authorList>
    </citation>
    <scope>NUCLEOTIDE SEQUENCE [LARGE SCALE GENOMIC DNA]</scope>
</reference>
<name>A0A1F5E7W5_9BACT</name>
<keyword evidence="4" id="KW-0808">Transferase</keyword>
<dbReference type="PANTHER" id="PTHR43532">
    <property type="entry name" value="GLUCOSE-1-PHOSPHATE THYMIDYLYLTRANSFERASE"/>
    <property type="match status" value="1"/>
</dbReference>
<evidence type="ECO:0000256" key="4">
    <source>
        <dbReference type="ARBA" id="ARBA00022679"/>
    </source>
</evidence>
<protein>
    <recommendedName>
        <fullName evidence="3">glucose-1-phosphate thymidylyltransferase</fullName>
        <ecNumber evidence="3">2.7.7.24</ecNumber>
    </recommendedName>
</protein>
<evidence type="ECO:0000313" key="11">
    <source>
        <dbReference type="Proteomes" id="UP000177006"/>
    </source>
</evidence>
<dbReference type="InterPro" id="IPR029044">
    <property type="entry name" value="Nucleotide-diphossugar_trans"/>
</dbReference>
<evidence type="ECO:0000313" key="10">
    <source>
        <dbReference type="EMBL" id="OGD63441.1"/>
    </source>
</evidence>
<evidence type="ECO:0000256" key="2">
    <source>
        <dbReference type="ARBA" id="ARBA00010480"/>
    </source>
</evidence>
<keyword evidence="7" id="KW-0460">Magnesium</keyword>
<dbReference type="GO" id="GO:0008879">
    <property type="term" value="F:glucose-1-phosphate thymidylyltransferase activity"/>
    <property type="evidence" value="ECO:0007669"/>
    <property type="project" value="UniProtKB-EC"/>
</dbReference>
<evidence type="ECO:0000256" key="8">
    <source>
        <dbReference type="ARBA" id="ARBA00049336"/>
    </source>
</evidence>
<keyword evidence="10" id="KW-0946">Virion</keyword>
<keyword evidence="6" id="KW-0479">Metal-binding</keyword>
<dbReference type="AlphaFoldDB" id="A0A1F5E7W5"/>
<evidence type="ECO:0000256" key="1">
    <source>
        <dbReference type="ARBA" id="ARBA00001946"/>
    </source>
</evidence>
<dbReference type="STRING" id="1797457.A2160_03185"/>
<dbReference type="EC" id="2.7.7.24" evidence="3"/>
<dbReference type="Gene3D" id="3.90.550.10">
    <property type="entry name" value="Spore Coat Polysaccharide Biosynthesis Protein SpsA, Chain A"/>
    <property type="match status" value="1"/>
</dbReference>
<comment type="cofactor">
    <cofactor evidence="1">
        <name>Mg(2+)</name>
        <dbReference type="ChEBI" id="CHEBI:18420"/>
    </cofactor>
</comment>
<accession>A0A1F5E7W5</accession>
<evidence type="ECO:0000256" key="3">
    <source>
        <dbReference type="ARBA" id="ARBA00012461"/>
    </source>
</evidence>
<dbReference type="EMBL" id="MEZK01000010">
    <property type="protein sequence ID" value="OGD63441.1"/>
    <property type="molecule type" value="Genomic_DNA"/>
</dbReference>
<keyword evidence="5" id="KW-0548">Nucleotidyltransferase</keyword>
<keyword evidence="10" id="KW-0167">Capsid protein</keyword>
<comment type="caution">
    <text evidence="10">The sequence shown here is derived from an EMBL/GenBank/DDBJ whole genome shotgun (WGS) entry which is preliminary data.</text>
</comment>
<organism evidence="10 11">
    <name type="scientific">Candidatus Beckwithbacteria bacterium RBG_13_42_9</name>
    <dbReference type="NCBI Taxonomy" id="1797457"/>
    <lineage>
        <taxon>Bacteria</taxon>
        <taxon>Candidatus Beckwithiibacteriota</taxon>
    </lineage>
</organism>
<proteinExistence type="inferred from homology"/>
<comment type="catalytic activity">
    <reaction evidence="8">
        <text>dTTP + alpha-D-glucose 1-phosphate + H(+) = dTDP-alpha-D-glucose + diphosphate</text>
        <dbReference type="Rhea" id="RHEA:15225"/>
        <dbReference type="ChEBI" id="CHEBI:15378"/>
        <dbReference type="ChEBI" id="CHEBI:33019"/>
        <dbReference type="ChEBI" id="CHEBI:37568"/>
        <dbReference type="ChEBI" id="CHEBI:57477"/>
        <dbReference type="ChEBI" id="CHEBI:58601"/>
        <dbReference type="EC" id="2.7.7.24"/>
    </reaction>
</comment>
<comment type="similarity">
    <text evidence="2">Belongs to the glucose-1-phosphate thymidylyltransferase family.</text>
</comment>
<evidence type="ECO:0000256" key="5">
    <source>
        <dbReference type="ARBA" id="ARBA00022695"/>
    </source>
</evidence>
<dbReference type="PANTHER" id="PTHR43532:SF1">
    <property type="entry name" value="GLUCOSE-1-PHOSPHATE THYMIDYLYLTRANSFERASE 1"/>
    <property type="match status" value="1"/>
</dbReference>
<evidence type="ECO:0000256" key="7">
    <source>
        <dbReference type="ARBA" id="ARBA00022842"/>
    </source>
</evidence>
<evidence type="ECO:0000256" key="6">
    <source>
        <dbReference type="ARBA" id="ARBA00022723"/>
    </source>
</evidence>
<dbReference type="InterPro" id="IPR005907">
    <property type="entry name" value="G1P_thy_trans_s"/>
</dbReference>
<dbReference type="Pfam" id="PF00483">
    <property type="entry name" value="NTP_transferase"/>
    <property type="match status" value="1"/>
</dbReference>
<dbReference type="Proteomes" id="UP000177006">
    <property type="component" value="Unassembled WGS sequence"/>
</dbReference>
<gene>
    <name evidence="10" type="ORF">A2160_03185</name>
</gene>
<dbReference type="SUPFAM" id="SSF53448">
    <property type="entry name" value="Nucleotide-diphospho-sugar transferases"/>
    <property type="match status" value="1"/>
</dbReference>